<dbReference type="Proteomes" id="UP000010931">
    <property type="component" value="Unassembled WGS sequence"/>
</dbReference>
<feature type="signal peptide" evidence="4">
    <location>
        <begin position="1"/>
        <end position="23"/>
    </location>
</feature>
<dbReference type="GO" id="GO:0006955">
    <property type="term" value="P:immune response"/>
    <property type="evidence" value="ECO:0007669"/>
    <property type="project" value="InterPro"/>
</dbReference>
<proteinExistence type="predicted"/>
<evidence type="ECO:0000313" key="6">
    <source>
        <dbReference type="EMBL" id="ELP68510.1"/>
    </source>
</evidence>
<keyword evidence="7" id="KW-1185">Reference proteome</keyword>
<evidence type="ECO:0000256" key="1">
    <source>
        <dbReference type="ARBA" id="ARBA00022729"/>
    </source>
</evidence>
<sequence>MRSSRTAWMAAIVLLIQSIAATAMYPAAADVQDDGSTVTTPLSPEQAASQKAAAEGSPVEVVDDRTEYATTYADPDGTSFTLDQSTVPVRVRQGEGSWVSPDPTLEVRTDGTVGPKAAVVSLAFSDGGDGSGLVDITRGGKSLRLGWPGQLPKPTLDGASAVYGDVLPGVDLRMTATTEGFRELLVVNTPEAAGDPALKKIAFSLQSDGLTVAPTSGGGMTAVDDNAHPVFTAPPALMWDSQGDGTTAGTTAQLERTADVAQAADPSPSATTDPSAGASADGTTGPGDGDASAVLPVQVGTDSLAVVPDAGMLANSDSSAYPLYIDPSVGLDQTAHTYLRSDSVSDFNWGNGSNNEGKGVGHCSSYDGYYCGPGYTERLYFQFSPSGLAGKKVLSATFRATESWSFTCDARWVDLERTSNISSSTTWSSRPSNLGTMASRDVSAGRSSACDPSQPPAPMEFSGFSLTSAVGDLAAGKFSRLTLLLKARDETDTSAWKRFRNDAVLSVTYVGLPAAPTKAGIVEGSGISCETDSTDPDVIADPTPSLSATVWTATGGGSGASLRAHFYVQQRSSDGTWSVVTTEPVRPTSGYVGNGVVLTYPSPITLSQVPLYRLAVFSRSYYDSGDSFLESHSTVTTKGWCYFKVDTTAPKAPTVTVGSPYSECTANACAAAGGPGVAGQFAFSPASGDTNTAYEYKLATATAWSQPISGNTVTKGLTPQLAGTQQLQVRAEDSAGRWGAKTIVKFNVAEGKTAIGRWHFDDAAPGSGATTAADTATEGARHSATLYTTGAGWSSLARRGDGDRSLWLNDTSDTTRQSGYAATAAPVINTQSSFTVSAWAYLTDSSDYRAVLSETGSDGSGFALYYSPGIQRWVFLWSWYENGVRKYLGANADVAGVPLKVWTHLTGVYDSVHHTISLYVNGRLQGSPVALPLTSDATTSDGTLQFGRASFTPGSYVDYWRGRVDEMAVWQRALTDDEIATEDGLLDSSGAASVELMGAWNPDGASGTTLADSTSGYGRTLTLSGGASLDGEGIVLDGNDGRASAPGPVLDDTASFTATTLVDVDSDALLSKPVGYTAQVVGQRSADGSAWGFWYQLTGTDLDPDTDTTVPVGKWYFGRLNTDGGFTGVVSDEAAELGSPVRMTGTYDAPSGTVHFYLGPDENDADVTHPYTAVTGSGDFAAGEGYVGGAWGHYLPGKITDIRLWAGAMADQQQIIDTVSD</sequence>
<feature type="domain" description="LamG-like jellyroll fold" evidence="5">
    <location>
        <begin position="832"/>
        <end position="977"/>
    </location>
</feature>
<dbReference type="InterPro" id="IPR042837">
    <property type="entry name" value="PTX3"/>
</dbReference>
<dbReference type="InterPro" id="IPR013320">
    <property type="entry name" value="ConA-like_dom_sf"/>
</dbReference>
<dbReference type="Pfam" id="PF13385">
    <property type="entry name" value="Laminin_G_3"/>
    <property type="match status" value="1"/>
</dbReference>
<dbReference type="InterPro" id="IPR006558">
    <property type="entry name" value="LamG-like"/>
</dbReference>
<organism evidence="6 7">
    <name type="scientific">Streptomyces turgidiscabies (strain Car8)</name>
    <dbReference type="NCBI Taxonomy" id="698760"/>
    <lineage>
        <taxon>Bacteria</taxon>
        <taxon>Bacillati</taxon>
        <taxon>Actinomycetota</taxon>
        <taxon>Actinomycetes</taxon>
        <taxon>Kitasatosporales</taxon>
        <taxon>Streptomycetaceae</taxon>
        <taxon>Streptomyces</taxon>
    </lineage>
</organism>
<dbReference type="PATRIC" id="fig|698760.3.peg.2755"/>
<evidence type="ECO:0000313" key="7">
    <source>
        <dbReference type="Proteomes" id="UP000010931"/>
    </source>
</evidence>
<dbReference type="STRING" id="85558.T45_00277"/>
<reference evidence="6 7" key="1">
    <citation type="journal article" date="2011" name="Plasmid">
        <title>Streptomyces turgidiscabies Car8 contains a modular pathogenicity island that shares virulence genes with other actinobacterial plant pathogens.</title>
        <authorList>
            <person name="Huguet-Tapia J.C."/>
            <person name="Badger J.H."/>
            <person name="Loria R."/>
            <person name="Pettis G.S."/>
        </authorList>
    </citation>
    <scope>NUCLEOTIDE SEQUENCE [LARGE SCALE GENOMIC DNA]</scope>
    <source>
        <strain evidence="6 7">Car8</strain>
    </source>
</reference>
<feature type="region of interest" description="Disordered" evidence="3">
    <location>
        <begin position="257"/>
        <end position="294"/>
    </location>
</feature>
<feature type="compositionally biased region" description="Low complexity" evidence="3">
    <location>
        <begin position="274"/>
        <end position="293"/>
    </location>
</feature>
<dbReference type="SUPFAM" id="SSF49899">
    <property type="entry name" value="Concanavalin A-like lectins/glucanases"/>
    <property type="match status" value="2"/>
</dbReference>
<dbReference type="PANTHER" id="PTHR46943">
    <property type="entry name" value="PENTRAXIN-RELATED PROTEIN PTX3"/>
    <property type="match status" value="1"/>
</dbReference>
<feature type="domain" description="LamG-like jellyroll fold" evidence="5">
    <location>
        <begin position="1054"/>
        <end position="1212"/>
    </location>
</feature>
<keyword evidence="1 4" id="KW-0732">Signal</keyword>
<dbReference type="EMBL" id="AEJB01000208">
    <property type="protein sequence ID" value="ELP68510.1"/>
    <property type="molecule type" value="Genomic_DNA"/>
</dbReference>
<dbReference type="Gene3D" id="2.60.120.200">
    <property type="match status" value="2"/>
</dbReference>
<gene>
    <name evidence="6" type="ORF">STRTUCAR8_03598</name>
</gene>
<comment type="caution">
    <text evidence="6">The sequence shown here is derived from an EMBL/GenBank/DDBJ whole genome shotgun (WGS) entry which is preliminary data.</text>
</comment>
<dbReference type="AlphaFoldDB" id="L7FCZ7"/>
<feature type="region of interest" description="Disordered" evidence="3">
    <location>
        <begin position="33"/>
        <end position="57"/>
    </location>
</feature>
<evidence type="ECO:0000256" key="4">
    <source>
        <dbReference type="SAM" id="SignalP"/>
    </source>
</evidence>
<name>L7FCZ7_STRT8</name>
<feature type="chain" id="PRO_5039197119" description="LamG-like jellyroll fold domain-containing protein" evidence="4">
    <location>
        <begin position="24"/>
        <end position="1221"/>
    </location>
</feature>
<dbReference type="PANTHER" id="PTHR46943:SF1">
    <property type="entry name" value="PENTRAXIN-RELATED PROTEIN PTX3"/>
    <property type="match status" value="1"/>
</dbReference>
<keyword evidence="2" id="KW-1015">Disulfide bond</keyword>
<accession>L7FCZ7</accession>
<feature type="region of interest" description="Disordered" evidence="3">
    <location>
        <begin position="424"/>
        <end position="454"/>
    </location>
</feature>
<protein>
    <recommendedName>
        <fullName evidence="5">LamG-like jellyroll fold domain-containing protein</fullName>
    </recommendedName>
</protein>
<evidence type="ECO:0000256" key="2">
    <source>
        <dbReference type="ARBA" id="ARBA00023157"/>
    </source>
</evidence>
<evidence type="ECO:0000256" key="3">
    <source>
        <dbReference type="SAM" id="MobiDB-lite"/>
    </source>
</evidence>
<dbReference type="SMART" id="SM00560">
    <property type="entry name" value="LamGL"/>
    <property type="match status" value="2"/>
</dbReference>
<feature type="compositionally biased region" description="Polar residues" evidence="3">
    <location>
        <begin position="34"/>
        <end position="49"/>
    </location>
</feature>
<evidence type="ECO:0000259" key="5">
    <source>
        <dbReference type="SMART" id="SM00560"/>
    </source>
</evidence>